<proteinExistence type="predicted"/>
<organism evidence="1 2">
    <name type="scientific">Rotaria sordida</name>
    <dbReference type="NCBI Taxonomy" id="392033"/>
    <lineage>
        <taxon>Eukaryota</taxon>
        <taxon>Metazoa</taxon>
        <taxon>Spiralia</taxon>
        <taxon>Gnathifera</taxon>
        <taxon>Rotifera</taxon>
        <taxon>Eurotatoria</taxon>
        <taxon>Bdelloidea</taxon>
        <taxon>Philodinida</taxon>
        <taxon>Philodinidae</taxon>
        <taxon>Rotaria</taxon>
    </lineage>
</organism>
<reference evidence="1" key="1">
    <citation type="submission" date="2021-02" db="EMBL/GenBank/DDBJ databases">
        <authorList>
            <person name="Nowell W R."/>
        </authorList>
    </citation>
    <scope>NUCLEOTIDE SEQUENCE</scope>
</reference>
<accession>A0A814HPK0</accession>
<dbReference type="Proteomes" id="UP000663882">
    <property type="component" value="Unassembled WGS sequence"/>
</dbReference>
<sequence>HTDHSSPPSSSSVSTL</sequence>
<dbReference type="EMBL" id="CAJNOO010000689">
    <property type="protein sequence ID" value="CAF1011611.1"/>
    <property type="molecule type" value="Genomic_DNA"/>
</dbReference>
<feature type="non-terminal residue" evidence="1">
    <location>
        <position position="1"/>
    </location>
</feature>
<evidence type="ECO:0000313" key="1">
    <source>
        <dbReference type="EMBL" id="CAF1011611.1"/>
    </source>
</evidence>
<gene>
    <name evidence="1" type="ORF">RFH988_LOCUS14709</name>
</gene>
<name>A0A814HPK0_9BILA</name>
<dbReference type="AlphaFoldDB" id="A0A814HPK0"/>
<protein>
    <submittedName>
        <fullName evidence="1">Uncharacterized protein</fullName>
    </submittedName>
</protein>
<evidence type="ECO:0000313" key="2">
    <source>
        <dbReference type="Proteomes" id="UP000663882"/>
    </source>
</evidence>
<comment type="caution">
    <text evidence="1">The sequence shown here is derived from an EMBL/GenBank/DDBJ whole genome shotgun (WGS) entry which is preliminary data.</text>
</comment>